<dbReference type="SUPFAM" id="SSF56784">
    <property type="entry name" value="HAD-like"/>
    <property type="match status" value="1"/>
</dbReference>
<evidence type="ECO:0000313" key="1">
    <source>
        <dbReference type="EMBL" id="MBO8426384.1"/>
    </source>
</evidence>
<dbReference type="GO" id="GO:0005829">
    <property type="term" value="C:cytosol"/>
    <property type="evidence" value="ECO:0007669"/>
    <property type="project" value="TreeGrafter"/>
</dbReference>
<sequence length="262" mass="29586">MDKRIKAAFFDVDWTLYDHHNRRYVPSGIEAIKRLKQKGVMVFVCSARPYESLKQFGVFDLGIAWDGYIACAGAYAKVGRRVIRKQSTPKQEVRRLLRIAKENSLCVQLVTPKTRFLTSPGNSYYEQYESVFRDWVDDVHPYSGEEVIGILVFSPKEFDPLFAAAFPSYFIFRFAEYGVDIMDVPHIKGDAINNVLDYLGIEKEDAIAVGDDVQDISMKGAVGTFICMGNGKDEAKKAADHVARRIEEDGLSLALEELGYLS</sequence>
<dbReference type="Pfam" id="PF08282">
    <property type="entry name" value="Hydrolase_3"/>
    <property type="match status" value="1"/>
</dbReference>
<organism evidence="1 2">
    <name type="scientific">Candidatus Alloenteromonas pullistercoris</name>
    <dbReference type="NCBI Taxonomy" id="2840785"/>
    <lineage>
        <taxon>Bacteria</taxon>
        <taxon>Bacillati</taxon>
        <taxon>Bacillota</taxon>
        <taxon>Bacillota incertae sedis</taxon>
        <taxon>Candidatus Alloenteromonas</taxon>
    </lineage>
</organism>
<reference evidence="1" key="2">
    <citation type="journal article" date="2021" name="PeerJ">
        <title>Extensive microbial diversity within the chicken gut microbiome revealed by metagenomics and culture.</title>
        <authorList>
            <person name="Gilroy R."/>
            <person name="Ravi A."/>
            <person name="Getino M."/>
            <person name="Pursley I."/>
            <person name="Horton D.L."/>
            <person name="Alikhan N.F."/>
            <person name="Baker D."/>
            <person name="Gharbi K."/>
            <person name="Hall N."/>
            <person name="Watson M."/>
            <person name="Adriaenssens E.M."/>
            <person name="Foster-Nyarko E."/>
            <person name="Jarju S."/>
            <person name="Secka A."/>
            <person name="Antonio M."/>
            <person name="Oren A."/>
            <person name="Chaudhuri R.R."/>
            <person name="La Ragione R."/>
            <person name="Hildebrand F."/>
            <person name="Pallen M.J."/>
        </authorList>
    </citation>
    <scope>NUCLEOTIDE SEQUENCE</scope>
    <source>
        <strain evidence="1">17113</strain>
    </source>
</reference>
<gene>
    <name evidence="1" type="ORF">IAC61_03580</name>
</gene>
<dbReference type="InterPro" id="IPR023214">
    <property type="entry name" value="HAD_sf"/>
</dbReference>
<dbReference type="Gene3D" id="3.30.1240.10">
    <property type="match status" value="1"/>
</dbReference>
<name>A0A9D9DET1_9FIRM</name>
<dbReference type="AlphaFoldDB" id="A0A9D9DET1"/>
<evidence type="ECO:0000313" key="2">
    <source>
        <dbReference type="Proteomes" id="UP000823634"/>
    </source>
</evidence>
<dbReference type="PANTHER" id="PTHR10000">
    <property type="entry name" value="PHOSPHOSERINE PHOSPHATASE"/>
    <property type="match status" value="1"/>
</dbReference>
<proteinExistence type="predicted"/>
<dbReference type="Proteomes" id="UP000823634">
    <property type="component" value="Unassembled WGS sequence"/>
</dbReference>
<protein>
    <submittedName>
        <fullName evidence="1">HAD hydrolase family protein</fullName>
    </submittedName>
</protein>
<dbReference type="GO" id="GO:0000287">
    <property type="term" value="F:magnesium ion binding"/>
    <property type="evidence" value="ECO:0007669"/>
    <property type="project" value="TreeGrafter"/>
</dbReference>
<dbReference type="PANTHER" id="PTHR10000:SF25">
    <property type="entry name" value="PHOSPHATASE YKRA-RELATED"/>
    <property type="match status" value="1"/>
</dbReference>
<dbReference type="InterPro" id="IPR036412">
    <property type="entry name" value="HAD-like_sf"/>
</dbReference>
<comment type="caution">
    <text evidence="1">The sequence shown here is derived from an EMBL/GenBank/DDBJ whole genome shotgun (WGS) entry which is preliminary data.</text>
</comment>
<accession>A0A9D9DET1</accession>
<keyword evidence="1" id="KW-0378">Hydrolase</keyword>
<reference evidence="1" key="1">
    <citation type="submission" date="2020-10" db="EMBL/GenBank/DDBJ databases">
        <authorList>
            <person name="Gilroy R."/>
        </authorList>
    </citation>
    <scope>NUCLEOTIDE SEQUENCE</scope>
    <source>
        <strain evidence="1">17113</strain>
    </source>
</reference>
<dbReference type="EMBL" id="JADINA010000024">
    <property type="protein sequence ID" value="MBO8426384.1"/>
    <property type="molecule type" value="Genomic_DNA"/>
</dbReference>
<dbReference type="GO" id="GO:0016791">
    <property type="term" value="F:phosphatase activity"/>
    <property type="evidence" value="ECO:0007669"/>
    <property type="project" value="TreeGrafter"/>
</dbReference>
<dbReference type="Gene3D" id="3.40.50.1000">
    <property type="entry name" value="HAD superfamily/HAD-like"/>
    <property type="match status" value="1"/>
</dbReference>